<keyword evidence="2" id="KW-0732">Signal</keyword>
<evidence type="ECO:0000256" key="2">
    <source>
        <dbReference type="SAM" id="SignalP"/>
    </source>
</evidence>
<evidence type="ECO:0000256" key="1">
    <source>
        <dbReference type="SAM" id="MobiDB-lite"/>
    </source>
</evidence>
<keyword evidence="4" id="KW-1185">Reference proteome</keyword>
<feature type="compositionally biased region" description="Low complexity" evidence="1">
    <location>
        <begin position="138"/>
        <end position="165"/>
    </location>
</feature>
<dbReference type="GeneID" id="30025628"/>
<evidence type="ECO:0000313" key="4">
    <source>
        <dbReference type="Proteomes" id="UP000076744"/>
    </source>
</evidence>
<protein>
    <submittedName>
        <fullName evidence="3">Uncharacterized protein</fullName>
    </submittedName>
</protein>
<comment type="caution">
    <text evidence="3">The sequence shown here is derived from an EMBL/GenBank/DDBJ whole genome shotgun (WGS) entry which is preliminary data.</text>
</comment>
<dbReference type="AlphaFoldDB" id="A0A162JY58"/>
<feature type="signal peptide" evidence="2">
    <location>
        <begin position="1"/>
        <end position="18"/>
    </location>
</feature>
<reference evidence="3 4" key="1">
    <citation type="journal article" date="2016" name="Genome Biol. Evol.">
        <title>Divergent and convergent evolution of fungal pathogenicity.</title>
        <authorList>
            <person name="Shang Y."/>
            <person name="Xiao G."/>
            <person name="Zheng P."/>
            <person name="Cen K."/>
            <person name="Zhan S."/>
            <person name="Wang C."/>
        </authorList>
    </citation>
    <scope>NUCLEOTIDE SEQUENCE [LARGE SCALE GENOMIC DNA]</scope>
    <source>
        <strain evidence="3 4">ARSEF 2679</strain>
    </source>
</reference>
<gene>
    <name evidence="3" type="ORF">ISF_09336</name>
</gene>
<evidence type="ECO:0000313" key="3">
    <source>
        <dbReference type="EMBL" id="OAA50718.1"/>
    </source>
</evidence>
<dbReference type="Proteomes" id="UP000076744">
    <property type="component" value="Unassembled WGS sequence"/>
</dbReference>
<sequence length="198" mass="20726">MQTKPILVSLLASGLATAGVNPYSTPAECTVPAVAYTSPALHFSDTSPVYTSPVYTSPVYTSPVYTSPAYTKPTMSTMSSISFEQYGSPSAPLVASTSHSYPKPAEYTPSSSHVTVKVVSETTGCTTSSYPQKSGMHTTTSYKPSTTGTSTYKTSTTGTFKTTSSVTPTHSIVQNVSSRMNARGVVAATVVAVLFLLM</sequence>
<name>A0A162JY58_CORFA</name>
<dbReference type="OrthoDB" id="8964703at2759"/>
<proteinExistence type="predicted"/>
<accession>A0A162JY58</accession>
<feature type="compositionally biased region" description="Polar residues" evidence="1">
    <location>
        <begin position="127"/>
        <end position="137"/>
    </location>
</feature>
<organism evidence="3 4">
    <name type="scientific">Cordyceps fumosorosea (strain ARSEF 2679)</name>
    <name type="common">Isaria fumosorosea</name>
    <dbReference type="NCBI Taxonomy" id="1081104"/>
    <lineage>
        <taxon>Eukaryota</taxon>
        <taxon>Fungi</taxon>
        <taxon>Dikarya</taxon>
        <taxon>Ascomycota</taxon>
        <taxon>Pezizomycotina</taxon>
        <taxon>Sordariomycetes</taxon>
        <taxon>Hypocreomycetidae</taxon>
        <taxon>Hypocreales</taxon>
        <taxon>Cordycipitaceae</taxon>
        <taxon>Cordyceps</taxon>
    </lineage>
</organism>
<feature type="region of interest" description="Disordered" evidence="1">
    <location>
        <begin position="127"/>
        <end position="165"/>
    </location>
</feature>
<dbReference type="RefSeq" id="XP_018699866.1">
    <property type="nucleotide sequence ID" value="XM_018852939.1"/>
</dbReference>
<dbReference type="EMBL" id="AZHB01000046">
    <property type="protein sequence ID" value="OAA50718.1"/>
    <property type="molecule type" value="Genomic_DNA"/>
</dbReference>
<feature type="chain" id="PRO_5007836217" evidence="2">
    <location>
        <begin position="19"/>
        <end position="198"/>
    </location>
</feature>